<organism evidence="1 2">
    <name type="scientific">Papaver nudicaule</name>
    <name type="common">Iceland poppy</name>
    <dbReference type="NCBI Taxonomy" id="74823"/>
    <lineage>
        <taxon>Eukaryota</taxon>
        <taxon>Viridiplantae</taxon>
        <taxon>Streptophyta</taxon>
        <taxon>Embryophyta</taxon>
        <taxon>Tracheophyta</taxon>
        <taxon>Spermatophyta</taxon>
        <taxon>Magnoliopsida</taxon>
        <taxon>Ranunculales</taxon>
        <taxon>Papaveraceae</taxon>
        <taxon>Papaveroideae</taxon>
        <taxon>Papaver</taxon>
    </lineage>
</organism>
<gene>
    <name evidence="1" type="ORF">MKW94_005814</name>
</gene>
<accession>A0AA41VFW2</accession>
<dbReference type="PANTHER" id="PTHR13318:SF26">
    <property type="entry name" value="F-BOX_LRR-REPEAT PROTEIN 12"/>
    <property type="match status" value="1"/>
</dbReference>
<dbReference type="InterPro" id="IPR006553">
    <property type="entry name" value="Leu-rich_rpt_Cys-con_subtyp"/>
</dbReference>
<name>A0AA41VFW2_PAPNU</name>
<proteinExistence type="predicted"/>
<protein>
    <recommendedName>
        <fullName evidence="3">F-box/LRR-repeat protein 12</fullName>
    </recommendedName>
</protein>
<dbReference type="AlphaFoldDB" id="A0AA41VFW2"/>
<dbReference type="SUPFAM" id="SSF52047">
    <property type="entry name" value="RNI-like"/>
    <property type="match status" value="1"/>
</dbReference>
<dbReference type="Gene3D" id="3.80.10.10">
    <property type="entry name" value="Ribonuclease Inhibitor"/>
    <property type="match status" value="2"/>
</dbReference>
<dbReference type="PANTHER" id="PTHR13318">
    <property type="entry name" value="PARTNER OF PAIRED, ISOFORM B-RELATED"/>
    <property type="match status" value="1"/>
</dbReference>
<dbReference type="Pfam" id="PF13516">
    <property type="entry name" value="LRR_6"/>
    <property type="match status" value="1"/>
</dbReference>
<sequence length="325" mass="35468">MNLLDDCLLQQLDSRMDRDSFGLTCRGWLHIQNTSRQSVQLCCSLSTKYGSSPLSQGNFNVSAFHVYKLLTRFPYLTSLSMSGCTELPDSGLLQLEFFGSSLQSLCLDCCFQITDTGFSLVASGCSNLKSVSFYRCNVTDIGLTAIAKSCLSLHTVTLSSITGSGFNSETIIHVEADSCKLDPDGISGLLSGGGLEYLNLSGLFWSIHGDGLAKIGQGSAVNLRVLNLRMCRDATDEAIMMISKGCPVLQEWSLAFCHEITITGWVAMGWNCNNLKALHVNRCRNFCDRGLQALQDGCKSLSKLHFESLFPGYTVGNRVIQVQAQ</sequence>
<dbReference type="EMBL" id="JAJJMA010213465">
    <property type="protein sequence ID" value="MCL7040522.1"/>
    <property type="molecule type" value="Genomic_DNA"/>
</dbReference>
<dbReference type="GO" id="GO:0019005">
    <property type="term" value="C:SCF ubiquitin ligase complex"/>
    <property type="evidence" value="ECO:0007669"/>
    <property type="project" value="TreeGrafter"/>
</dbReference>
<keyword evidence="2" id="KW-1185">Reference proteome</keyword>
<reference evidence="1" key="1">
    <citation type="submission" date="2022-03" db="EMBL/GenBank/DDBJ databases">
        <title>A functionally conserved STORR gene fusion in Papaver species that diverged 16.8 million years ago.</title>
        <authorList>
            <person name="Catania T."/>
        </authorList>
    </citation>
    <scope>NUCLEOTIDE SEQUENCE</scope>
    <source>
        <strain evidence="1">S-191538</strain>
    </source>
</reference>
<dbReference type="GO" id="GO:0031146">
    <property type="term" value="P:SCF-dependent proteasomal ubiquitin-dependent protein catabolic process"/>
    <property type="evidence" value="ECO:0007669"/>
    <property type="project" value="TreeGrafter"/>
</dbReference>
<evidence type="ECO:0000313" key="1">
    <source>
        <dbReference type="EMBL" id="MCL7040522.1"/>
    </source>
</evidence>
<dbReference type="SMART" id="SM00367">
    <property type="entry name" value="LRR_CC"/>
    <property type="match status" value="7"/>
</dbReference>
<dbReference type="InterPro" id="IPR001611">
    <property type="entry name" value="Leu-rich_rpt"/>
</dbReference>
<comment type="caution">
    <text evidence="1">The sequence shown here is derived from an EMBL/GenBank/DDBJ whole genome shotgun (WGS) entry which is preliminary data.</text>
</comment>
<evidence type="ECO:0008006" key="3">
    <source>
        <dbReference type="Google" id="ProtNLM"/>
    </source>
</evidence>
<dbReference type="InterPro" id="IPR032675">
    <property type="entry name" value="LRR_dom_sf"/>
</dbReference>
<evidence type="ECO:0000313" key="2">
    <source>
        <dbReference type="Proteomes" id="UP001177140"/>
    </source>
</evidence>
<dbReference type="Proteomes" id="UP001177140">
    <property type="component" value="Unassembled WGS sequence"/>
</dbReference>